<comment type="caution">
    <text evidence="2">The sequence shown here is derived from an EMBL/GenBank/DDBJ whole genome shotgun (WGS) entry which is preliminary data.</text>
</comment>
<dbReference type="PATRIC" id="fig|1230453.4.peg.2511"/>
<keyword evidence="1" id="KW-0472">Membrane</keyword>
<dbReference type="RefSeq" id="WP_008324954.1">
    <property type="nucleotide sequence ID" value="NZ_AOLK01000020.1"/>
</dbReference>
<feature type="transmembrane region" description="Helical" evidence="1">
    <location>
        <begin position="6"/>
        <end position="26"/>
    </location>
</feature>
<dbReference type="EMBL" id="AOLK01000020">
    <property type="protein sequence ID" value="ELZ84405.1"/>
    <property type="molecule type" value="Genomic_DNA"/>
</dbReference>
<dbReference type="Proteomes" id="UP000011612">
    <property type="component" value="Unassembled WGS sequence"/>
</dbReference>
<keyword evidence="3" id="KW-1185">Reference proteome</keyword>
<evidence type="ECO:0000313" key="3">
    <source>
        <dbReference type="Proteomes" id="UP000011612"/>
    </source>
</evidence>
<protein>
    <submittedName>
        <fullName evidence="2">Uncharacterized protein</fullName>
    </submittedName>
</protein>
<evidence type="ECO:0000256" key="1">
    <source>
        <dbReference type="SAM" id="Phobius"/>
    </source>
</evidence>
<reference evidence="2 3" key="1">
    <citation type="journal article" date="2014" name="PLoS Genet.">
        <title>Phylogenetically driven sequencing of extremely halophilic archaea reveals strategies for static and dynamic osmo-response.</title>
        <authorList>
            <person name="Becker E.A."/>
            <person name="Seitzer P.M."/>
            <person name="Tritt A."/>
            <person name="Larsen D."/>
            <person name="Krusor M."/>
            <person name="Yao A.I."/>
            <person name="Wu D."/>
            <person name="Madern D."/>
            <person name="Eisen J.A."/>
            <person name="Darling A.E."/>
            <person name="Facciotti M.T."/>
        </authorList>
    </citation>
    <scope>NUCLEOTIDE SEQUENCE [LARGE SCALE GENOMIC DNA]</scope>
    <source>
        <strain evidence="2 3">ATCC BAA-1513</strain>
    </source>
</reference>
<accession>M0HIM6</accession>
<name>M0HIM6_HALEO</name>
<feature type="transmembrane region" description="Helical" evidence="1">
    <location>
        <begin position="38"/>
        <end position="58"/>
    </location>
</feature>
<sequence>MTDVLTLVNYVMLFAGAAGFLAYPVLEHFYEPDVSGWKLLALVAISLALVLFGAGAWTGGVDLVPVRALAALCLVAAEVGVIRETVTAA</sequence>
<keyword evidence="1" id="KW-1133">Transmembrane helix</keyword>
<proteinExistence type="predicted"/>
<dbReference type="AlphaFoldDB" id="M0HIM6"/>
<gene>
    <name evidence="2" type="ORF">C453_12701</name>
</gene>
<evidence type="ECO:0000313" key="2">
    <source>
        <dbReference type="EMBL" id="ELZ84405.1"/>
    </source>
</evidence>
<dbReference type="OrthoDB" id="384756at2157"/>
<keyword evidence="1" id="KW-0812">Transmembrane</keyword>
<organism evidence="2 3">
    <name type="scientific">Haloferax elongans ATCC BAA-1513</name>
    <dbReference type="NCBI Taxonomy" id="1230453"/>
    <lineage>
        <taxon>Archaea</taxon>
        <taxon>Methanobacteriati</taxon>
        <taxon>Methanobacteriota</taxon>
        <taxon>Stenosarchaea group</taxon>
        <taxon>Halobacteria</taxon>
        <taxon>Halobacteriales</taxon>
        <taxon>Haloferacaceae</taxon>
        <taxon>Haloferax</taxon>
    </lineage>
</organism>
<dbReference type="STRING" id="1230453.C453_12701"/>